<dbReference type="InterPro" id="IPR016164">
    <property type="entry name" value="FAD-linked_Oxase-like_C"/>
</dbReference>
<feature type="domain" description="FAD-binding PCMH-type" evidence="5">
    <location>
        <begin position="33"/>
        <end position="203"/>
    </location>
</feature>
<evidence type="ECO:0000259" key="5">
    <source>
        <dbReference type="PROSITE" id="PS51387"/>
    </source>
</evidence>
<dbReference type="RefSeq" id="WP_048098702.1">
    <property type="nucleotide sequence ID" value="NZ_JFZT01000016.1"/>
</dbReference>
<evidence type="ECO:0000256" key="1">
    <source>
        <dbReference type="ARBA" id="ARBA00001974"/>
    </source>
</evidence>
<proteinExistence type="predicted"/>
<evidence type="ECO:0000256" key="2">
    <source>
        <dbReference type="ARBA" id="ARBA00022630"/>
    </source>
</evidence>
<dbReference type="PANTHER" id="PTHR42934:SF1">
    <property type="entry name" value="GLYCOLATE OXIDASE SUBUNIT GLCD"/>
    <property type="match status" value="1"/>
</dbReference>
<keyword evidence="7" id="KW-1185">Reference proteome</keyword>
<dbReference type="Proteomes" id="UP000024332">
    <property type="component" value="Unassembled WGS sequence"/>
</dbReference>
<protein>
    <submittedName>
        <fullName evidence="6">FAD-linked oxidase</fullName>
    </submittedName>
</protein>
<dbReference type="PANTHER" id="PTHR42934">
    <property type="entry name" value="GLYCOLATE OXIDASE SUBUNIT GLCD"/>
    <property type="match status" value="1"/>
</dbReference>
<dbReference type="Gene3D" id="3.30.70.2740">
    <property type="match status" value="1"/>
</dbReference>
<dbReference type="FunFam" id="1.10.45.10:FF:000001">
    <property type="entry name" value="D-lactate dehydrogenase mitochondrial"/>
    <property type="match status" value="1"/>
</dbReference>
<dbReference type="GO" id="GO:0016491">
    <property type="term" value="F:oxidoreductase activity"/>
    <property type="evidence" value="ECO:0007669"/>
    <property type="project" value="UniProtKB-KW"/>
</dbReference>
<dbReference type="InterPro" id="IPR006094">
    <property type="entry name" value="Oxid_FAD_bind_N"/>
</dbReference>
<keyword evidence="4" id="KW-0560">Oxidoreductase</keyword>
<evidence type="ECO:0000256" key="3">
    <source>
        <dbReference type="ARBA" id="ARBA00022827"/>
    </source>
</evidence>
<dbReference type="STRING" id="1160895.CM19_01850"/>
<sequence>MSLEREVTRIVGEEWVITGQERELFSYPAFLPLKVTPPLVVLPGSEEEVIEIVKLFKSKRTKYLIRGAGTSLSGSTTPTQGEVVISLNRLNKVFYTQGLEITVGPGIANLHIGKFIDSDVFYAPDPSSYVVSSIGGNISHDSGGMHTPKYGTTFNSVVSLRVLLPDGSVEDLNGRNLDPLPLFVGSEGTLGIILRATLRLFPKPGISRTLLAAFDNVEDAGKAVVEIYKVGVTPASLEFMDKPSIIAVENTQYKANYPEAEAILLIELDGNSIQVEEEMRRSKLAISKCNGRFYEPTSEEEKTRWWIGRKGAFPSFAYYSPSYLTLDANVPRSSLPKILEFTYAIGRKYSLPVANCFHAGDGTLHPLIGFNSEDRENTINAIKAAEEITYYALTLGGVPSGEHGIGIEKLKFMPVYYSSEDIEVMRRIKESFDPEFILNPCKLIPPKEKECIAVGEIHKHLMEVD</sequence>
<dbReference type="SUPFAM" id="SSF55103">
    <property type="entry name" value="FAD-linked oxidases, C-terminal domain"/>
    <property type="match status" value="1"/>
</dbReference>
<evidence type="ECO:0000313" key="7">
    <source>
        <dbReference type="Proteomes" id="UP000024332"/>
    </source>
</evidence>
<dbReference type="OrthoDB" id="26910at2157"/>
<evidence type="ECO:0000313" key="6">
    <source>
        <dbReference type="EMBL" id="EZQ11248.1"/>
    </source>
</evidence>
<dbReference type="Gene3D" id="3.30.465.10">
    <property type="match status" value="1"/>
</dbReference>
<name>A0A031LVT2_9CREN</name>
<dbReference type="Pfam" id="PF02913">
    <property type="entry name" value="FAD-oxidase_C"/>
    <property type="match status" value="1"/>
</dbReference>
<dbReference type="InterPro" id="IPR051914">
    <property type="entry name" value="FAD-linked_OxidoTrans_Type4"/>
</dbReference>
<dbReference type="EMBL" id="JFZT01000016">
    <property type="protein sequence ID" value="EZQ11248.1"/>
    <property type="molecule type" value="Genomic_DNA"/>
</dbReference>
<dbReference type="PROSITE" id="PS51387">
    <property type="entry name" value="FAD_PCMH"/>
    <property type="match status" value="1"/>
</dbReference>
<comment type="caution">
    <text evidence="6">The sequence shown here is derived from an EMBL/GenBank/DDBJ whole genome shotgun (WGS) entry which is preliminary data.</text>
</comment>
<organism evidence="6 7">
    <name type="scientific">Candidatus Acidianus copahuensis</name>
    <dbReference type="NCBI Taxonomy" id="1160895"/>
    <lineage>
        <taxon>Archaea</taxon>
        <taxon>Thermoproteota</taxon>
        <taxon>Thermoprotei</taxon>
        <taxon>Sulfolobales</taxon>
        <taxon>Sulfolobaceae</taxon>
        <taxon>Acidianus</taxon>
    </lineage>
</organism>
<comment type="cofactor">
    <cofactor evidence="1">
        <name>FAD</name>
        <dbReference type="ChEBI" id="CHEBI:57692"/>
    </cofactor>
</comment>
<gene>
    <name evidence="6" type="ORF">CM19_01850</name>
</gene>
<dbReference type="AlphaFoldDB" id="A0A031LVT2"/>
<dbReference type="Gene3D" id="1.10.45.10">
    <property type="entry name" value="Vanillyl-alcohol Oxidase, Chain A, domain 4"/>
    <property type="match status" value="1"/>
</dbReference>
<keyword evidence="3" id="KW-0274">FAD</keyword>
<reference evidence="6 7" key="1">
    <citation type="submission" date="2014-03" db="EMBL/GenBank/DDBJ databases">
        <title>Draft genome sequence of the novel thermoacidophilic archaea Acidianus copahuensis ALE1 strain, isolated from Copahue volcanic area in Neuquen Argentina.</title>
        <authorList>
            <person name="Urbieta M.S."/>
            <person name="Rascovan N."/>
            <person name="Castro C."/>
            <person name="Revale S."/>
            <person name="Giaveno M.A."/>
            <person name="Vazquez M.P."/>
            <person name="Donati E.R."/>
        </authorList>
    </citation>
    <scope>NUCLEOTIDE SEQUENCE [LARGE SCALE GENOMIC DNA]</scope>
    <source>
        <strain evidence="6 7">ALE1</strain>
    </source>
</reference>
<dbReference type="GO" id="GO:0071949">
    <property type="term" value="F:FAD binding"/>
    <property type="evidence" value="ECO:0007669"/>
    <property type="project" value="InterPro"/>
</dbReference>
<dbReference type="InterPro" id="IPR016166">
    <property type="entry name" value="FAD-bd_PCMH"/>
</dbReference>
<dbReference type="InterPro" id="IPR016171">
    <property type="entry name" value="Vanillyl_alc_oxidase_C-sub2"/>
</dbReference>
<dbReference type="InterPro" id="IPR016169">
    <property type="entry name" value="FAD-bd_PCMH_sub2"/>
</dbReference>
<keyword evidence="2" id="KW-0285">Flavoprotein</keyword>
<dbReference type="InterPro" id="IPR004113">
    <property type="entry name" value="FAD-bd_oxidored_4_C"/>
</dbReference>
<evidence type="ECO:0000256" key="4">
    <source>
        <dbReference type="ARBA" id="ARBA00023002"/>
    </source>
</evidence>
<dbReference type="Pfam" id="PF01565">
    <property type="entry name" value="FAD_binding_4"/>
    <property type="match status" value="1"/>
</dbReference>
<accession>A0A031LVT2</accession>
<dbReference type="SUPFAM" id="SSF56176">
    <property type="entry name" value="FAD-binding/transporter-associated domain-like"/>
    <property type="match status" value="1"/>
</dbReference>
<dbReference type="InterPro" id="IPR036318">
    <property type="entry name" value="FAD-bd_PCMH-like_sf"/>
</dbReference>